<dbReference type="PANTHER" id="PTHR12595">
    <property type="entry name" value="POS9-ACTIVATING FACTOR FAP7-RELATED"/>
    <property type="match status" value="1"/>
</dbReference>
<gene>
    <name evidence="11" type="ORF">PVAND_001386</name>
</gene>
<evidence type="ECO:0000313" key="11">
    <source>
        <dbReference type="EMBL" id="KAG5671175.1"/>
    </source>
</evidence>
<dbReference type="EC" id="2.7.4.3" evidence="10"/>
<feature type="binding site" evidence="10">
    <location>
        <position position="17"/>
    </location>
    <ligand>
        <name>ATP</name>
        <dbReference type="ChEBI" id="CHEBI:30616"/>
    </ligand>
</feature>
<keyword evidence="2 10" id="KW-0963">Cytoplasm</keyword>
<evidence type="ECO:0000256" key="8">
    <source>
        <dbReference type="ARBA" id="ARBA00022840"/>
    </source>
</evidence>
<feature type="region of interest" description="LID" evidence="10">
    <location>
        <begin position="108"/>
        <end position="118"/>
    </location>
</feature>
<keyword evidence="6 10" id="KW-0547">Nucleotide-binding</keyword>
<dbReference type="GO" id="GO:0005524">
    <property type="term" value="F:ATP binding"/>
    <property type="evidence" value="ECO:0007669"/>
    <property type="project" value="UniProtKB-KW"/>
</dbReference>
<dbReference type="OrthoDB" id="10251185at2759"/>
<sequence>MAKPNILVTGTPGAGKSHFAKQIAEENGMRFLEISKIVQDNGFTDGFDETLNCPILDEDKLLDYLEPLMNEGNNVAEYHSSEFFPERWFQAVYVVRCNTDVLFKRLEERGYNAKKIQNNVEYEIFQMALDEAKSSYKPEIVFEVRGENEKDLEDNLKKVGEFINNYEE</sequence>
<name>A0A9J6BNB0_POLVA</name>
<dbReference type="FunFam" id="3.40.50.300:FF:000372">
    <property type="entry name" value="Adenylate kinase isoenzyme 6 homolog"/>
    <property type="match status" value="1"/>
</dbReference>
<evidence type="ECO:0000313" key="12">
    <source>
        <dbReference type="Proteomes" id="UP001107558"/>
    </source>
</evidence>
<dbReference type="GO" id="GO:0004017">
    <property type="term" value="F:AMP kinase activity"/>
    <property type="evidence" value="ECO:0007669"/>
    <property type="project" value="UniProtKB-UniRule"/>
</dbReference>
<keyword evidence="3 10" id="KW-0690">Ribosome biogenesis</keyword>
<keyword evidence="5 10" id="KW-0808">Transferase</keyword>
<comment type="caution">
    <text evidence="10">Lacks conserved residue(s) required for the propagation of feature annotation.</text>
</comment>
<dbReference type="InterPro" id="IPR020618">
    <property type="entry name" value="Adenyl_kinase_AK6"/>
</dbReference>
<comment type="subcellular location">
    <subcellularLocation>
        <location evidence="10">Cytoplasm</location>
    </subcellularLocation>
    <subcellularLocation>
        <location evidence="10">Nucleus</location>
    </subcellularLocation>
</comment>
<feature type="region of interest" description="NMPbind" evidence="10">
    <location>
        <begin position="33"/>
        <end position="56"/>
    </location>
</feature>
<keyword evidence="8 10" id="KW-0067">ATP-binding</keyword>
<feature type="binding site" evidence="10">
    <location>
        <position position="109"/>
    </location>
    <ligand>
        <name>ATP</name>
        <dbReference type="ChEBI" id="CHEBI:30616"/>
    </ligand>
</feature>
<evidence type="ECO:0000256" key="2">
    <source>
        <dbReference type="ARBA" id="ARBA00022490"/>
    </source>
</evidence>
<dbReference type="Gene3D" id="3.40.50.300">
    <property type="entry name" value="P-loop containing nucleotide triphosphate hydrolases"/>
    <property type="match status" value="1"/>
</dbReference>
<feature type="binding site" evidence="10">
    <location>
        <position position="13"/>
    </location>
    <ligand>
        <name>ATP</name>
        <dbReference type="ChEBI" id="CHEBI:30616"/>
    </ligand>
</feature>
<evidence type="ECO:0000256" key="6">
    <source>
        <dbReference type="ARBA" id="ARBA00022741"/>
    </source>
</evidence>
<dbReference type="GO" id="GO:0016887">
    <property type="term" value="F:ATP hydrolysis activity"/>
    <property type="evidence" value="ECO:0007669"/>
    <property type="project" value="UniProtKB-UniRule"/>
</dbReference>
<keyword evidence="4 10" id="KW-0698">rRNA processing</keyword>
<dbReference type="Pfam" id="PF13238">
    <property type="entry name" value="AAA_18"/>
    <property type="match status" value="1"/>
</dbReference>
<keyword evidence="7 10" id="KW-0418">Kinase</keyword>
<accession>A0A9J6BNB0</accession>
<dbReference type="GO" id="GO:0042274">
    <property type="term" value="P:ribosomal small subunit biogenesis"/>
    <property type="evidence" value="ECO:0007669"/>
    <property type="project" value="UniProtKB-UniRule"/>
</dbReference>
<comment type="catalytic activity">
    <reaction evidence="1 10">
        <text>AMP + ATP = 2 ADP</text>
        <dbReference type="Rhea" id="RHEA:12973"/>
        <dbReference type="ChEBI" id="CHEBI:30616"/>
        <dbReference type="ChEBI" id="CHEBI:456215"/>
        <dbReference type="ChEBI" id="CHEBI:456216"/>
        <dbReference type="EC" id="2.7.4.3"/>
    </reaction>
</comment>
<evidence type="ECO:0000256" key="9">
    <source>
        <dbReference type="ARBA" id="ARBA00023242"/>
    </source>
</evidence>
<comment type="similarity">
    <text evidence="10">Belongs to the adenylate kinase family. AK6 subfamily.</text>
</comment>
<comment type="caution">
    <text evidence="11">The sequence shown here is derived from an EMBL/GenBank/DDBJ whole genome shotgun (WGS) entry which is preliminary data.</text>
</comment>
<dbReference type="PANTHER" id="PTHR12595:SF0">
    <property type="entry name" value="ADENYLATE KINASE ISOENZYME 6"/>
    <property type="match status" value="1"/>
</dbReference>
<feature type="binding site" evidence="10">
    <location>
        <position position="16"/>
    </location>
    <ligand>
        <name>ATP</name>
        <dbReference type="ChEBI" id="CHEBI:30616"/>
    </ligand>
</feature>
<comment type="catalytic activity">
    <reaction evidence="10">
        <text>ATP + H2O = ADP + phosphate + H(+)</text>
        <dbReference type="Rhea" id="RHEA:13065"/>
        <dbReference type="ChEBI" id="CHEBI:15377"/>
        <dbReference type="ChEBI" id="CHEBI:15378"/>
        <dbReference type="ChEBI" id="CHEBI:30616"/>
        <dbReference type="ChEBI" id="CHEBI:43474"/>
        <dbReference type="ChEBI" id="CHEBI:456216"/>
    </reaction>
</comment>
<evidence type="ECO:0000256" key="7">
    <source>
        <dbReference type="ARBA" id="ARBA00022777"/>
    </source>
</evidence>
<evidence type="ECO:0000256" key="1">
    <source>
        <dbReference type="ARBA" id="ARBA00000582"/>
    </source>
</evidence>
<proteinExistence type="inferred from homology"/>
<organism evidence="11 12">
    <name type="scientific">Polypedilum vanderplanki</name>
    <name type="common">Sleeping chironomid midge</name>
    <dbReference type="NCBI Taxonomy" id="319348"/>
    <lineage>
        <taxon>Eukaryota</taxon>
        <taxon>Metazoa</taxon>
        <taxon>Ecdysozoa</taxon>
        <taxon>Arthropoda</taxon>
        <taxon>Hexapoda</taxon>
        <taxon>Insecta</taxon>
        <taxon>Pterygota</taxon>
        <taxon>Neoptera</taxon>
        <taxon>Endopterygota</taxon>
        <taxon>Diptera</taxon>
        <taxon>Nematocera</taxon>
        <taxon>Chironomoidea</taxon>
        <taxon>Chironomidae</taxon>
        <taxon>Chironominae</taxon>
        <taxon>Polypedilum</taxon>
        <taxon>Polypedilum</taxon>
    </lineage>
</organism>
<dbReference type="GO" id="GO:0006364">
    <property type="term" value="P:rRNA processing"/>
    <property type="evidence" value="ECO:0007669"/>
    <property type="project" value="UniProtKB-KW"/>
</dbReference>
<dbReference type="GO" id="GO:0005634">
    <property type="term" value="C:nucleus"/>
    <property type="evidence" value="ECO:0007669"/>
    <property type="project" value="UniProtKB-SubCell"/>
</dbReference>
<feature type="binding site" evidence="10">
    <location>
        <position position="15"/>
    </location>
    <ligand>
        <name>ATP</name>
        <dbReference type="ChEBI" id="CHEBI:30616"/>
    </ligand>
</feature>
<keyword evidence="12" id="KW-1185">Reference proteome</keyword>
<comment type="subunit">
    <text evidence="10">Monomer and homodimer. Interacts with small ribosomal subunit protein uS11. Not a structural component of 43S pre-ribosomes, but transiently interacts with them by binding to uS11.</text>
</comment>
<dbReference type="SUPFAM" id="SSF52540">
    <property type="entry name" value="P-loop containing nucleoside triphosphate hydrolases"/>
    <property type="match status" value="1"/>
</dbReference>
<dbReference type="EMBL" id="JADBJN010000003">
    <property type="protein sequence ID" value="KAG5671175.1"/>
    <property type="molecule type" value="Genomic_DNA"/>
</dbReference>
<reference evidence="11" key="1">
    <citation type="submission" date="2021-03" db="EMBL/GenBank/DDBJ databases">
        <title>Chromosome level genome of the anhydrobiotic midge Polypedilum vanderplanki.</title>
        <authorList>
            <person name="Yoshida Y."/>
            <person name="Kikawada T."/>
            <person name="Gusev O."/>
        </authorList>
    </citation>
    <scope>NUCLEOTIDE SEQUENCE</scope>
    <source>
        <strain evidence="11">NIAS01</strain>
        <tissue evidence="11">Whole body or cell culture</tissue>
    </source>
</reference>
<evidence type="ECO:0000256" key="3">
    <source>
        <dbReference type="ARBA" id="ARBA00022517"/>
    </source>
</evidence>
<dbReference type="HAMAP" id="MF_00039">
    <property type="entry name" value="Adenylate_kinase_AK6"/>
    <property type="match status" value="1"/>
</dbReference>
<dbReference type="Proteomes" id="UP001107558">
    <property type="component" value="Chromosome 3"/>
</dbReference>
<evidence type="ECO:0000256" key="10">
    <source>
        <dbReference type="HAMAP-Rule" id="MF_03173"/>
    </source>
</evidence>
<evidence type="ECO:0000256" key="4">
    <source>
        <dbReference type="ARBA" id="ARBA00022552"/>
    </source>
</evidence>
<dbReference type="GO" id="GO:0005737">
    <property type="term" value="C:cytoplasm"/>
    <property type="evidence" value="ECO:0007669"/>
    <property type="project" value="UniProtKB-SubCell"/>
</dbReference>
<protein>
    <recommendedName>
        <fullName evidence="10">Adenylate kinase isoenzyme 6 homolog</fullName>
        <shortName evidence="10">AK6</shortName>
        <ecNumber evidence="10">2.7.4.3</ecNumber>
    </recommendedName>
    <alternativeName>
        <fullName evidence="10">Dual activity adenylate kinase/ATPase</fullName>
        <shortName evidence="10">AK/ATPase</shortName>
    </alternativeName>
</protein>
<keyword evidence="9 10" id="KW-0539">Nucleus</keyword>
<comment type="function">
    <text evidence="10">Broad-specificity nucleoside monophosphate (NMP) kinase that catalyzes the reversible transfer of the terminal phosphate group between nucleoside triphosphates and monophosphates. Has also ATPase activity. Involved in the late cytoplasmic maturation steps of the 40S ribosomal particles, specifically 18S rRNA maturation. While NMP activity is not required for ribosome maturation, ATPase activity is. Associates transiently with small ribosomal subunit protein uS11. ATP hydrolysis breaks the interaction with uS11. May temporarily remove uS11 from the ribosome to enable a conformational change of the ribosomal RNA that is needed for the final maturation step of the small ribosomal subunit. Its NMP activity may have a role in nuclear energy homeostasis.</text>
</comment>
<dbReference type="AlphaFoldDB" id="A0A9J6BNB0"/>
<dbReference type="InterPro" id="IPR027417">
    <property type="entry name" value="P-loop_NTPase"/>
</dbReference>
<evidence type="ECO:0000256" key="5">
    <source>
        <dbReference type="ARBA" id="ARBA00022679"/>
    </source>
</evidence>